<accession>A0ABP8HHN8</accession>
<name>A0ABP8HHN8_9ACTN</name>
<dbReference type="InterPro" id="IPR046002">
    <property type="entry name" value="DUF5958"/>
</dbReference>
<keyword evidence="2" id="KW-1185">Reference proteome</keyword>
<proteinExistence type="predicted"/>
<protein>
    <submittedName>
        <fullName evidence="1">Uncharacterized protein</fullName>
    </submittedName>
</protein>
<dbReference type="Pfam" id="PF19383">
    <property type="entry name" value="DUF5958"/>
    <property type="match status" value="1"/>
</dbReference>
<dbReference type="Proteomes" id="UP001501115">
    <property type="component" value="Unassembled WGS sequence"/>
</dbReference>
<gene>
    <name evidence="1" type="ORF">GCM10023086_74560</name>
</gene>
<organism evidence="1 2">
    <name type="scientific">Streptomyces venetus</name>
    <dbReference type="NCBI Taxonomy" id="1701086"/>
    <lineage>
        <taxon>Bacteria</taxon>
        <taxon>Bacillati</taxon>
        <taxon>Actinomycetota</taxon>
        <taxon>Actinomycetes</taxon>
        <taxon>Kitasatosporales</taxon>
        <taxon>Streptomycetaceae</taxon>
        <taxon>Streptomyces</taxon>
    </lineage>
</organism>
<sequence length="127" mass="14313">MKTSERIINEAAQGILGYDDAVDWFSALEPVGQRAVLHEVVRYSMQAHATTEDAQQGVTQSGVKPTMTPAVLIVRDPILEQMGRILNLPPREYVNSFRVLLSTFTVADTRRRETECRGSCSHMWHNL</sequence>
<evidence type="ECO:0000313" key="2">
    <source>
        <dbReference type="Proteomes" id="UP001501115"/>
    </source>
</evidence>
<dbReference type="EMBL" id="BAABET010000017">
    <property type="protein sequence ID" value="GAA4339514.1"/>
    <property type="molecule type" value="Genomic_DNA"/>
</dbReference>
<comment type="caution">
    <text evidence="1">The sequence shown here is derived from an EMBL/GenBank/DDBJ whole genome shotgun (WGS) entry which is preliminary data.</text>
</comment>
<dbReference type="RefSeq" id="WP_345666189.1">
    <property type="nucleotide sequence ID" value="NZ_BAABET010000017.1"/>
</dbReference>
<reference evidence="2" key="1">
    <citation type="journal article" date="2019" name="Int. J. Syst. Evol. Microbiol.">
        <title>The Global Catalogue of Microorganisms (GCM) 10K type strain sequencing project: providing services to taxonomists for standard genome sequencing and annotation.</title>
        <authorList>
            <consortium name="The Broad Institute Genomics Platform"/>
            <consortium name="The Broad Institute Genome Sequencing Center for Infectious Disease"/>
            <person name="Wu L."/>
            <person name="Ma J."/>
        </authorList>
    </citation>
    <scope>NUCLEOTIDE SEQUENCE [LARGE SCALE GENOMIC DNA]</scope>
    <source>
        <strain evidence="2">JCM 31290</strain>
    </source>
</reference>
<evidence type="ECO:0000313" key="1">
    <source>
        <dbReference type="EMBL" id="GAA4339514.1"/>
    </source>
</evidence>